<sequence>MNNVDNFVKLLHTNTSTESKSKCVMSQIVVVDGDDDSIGLQPVAFGPNLYTNRRPNTGSNTCDL</sequence>
<comment type="caution">
    <text evidence="1">The sequence shown here is derived from an EMBL/GenBank/DDBJ whole genome shotgun (WGS) entry which is preliminary data.</text>
</comment>
<reference evidence="1" key="1">
    <citation type="submission" date="2013-05" db="EMBL/GenBank/DDBJ databases">
        <authorList>
            <person name="Yim A.K.Y."/>
            <person name="Chan T.F."/>
            <person name="Ji K.M."/>
            <person name="Liu X.Y."/>
            <person name="Zhou J.W."/>
            <person name="Li R.Q."/>
            <person name="Yang K.Y."/>
            <person name="Li J."/>
            <person name="Li M."/>
            <person name="Law P.T.W."/>
            <person name="Wu Y.L."/>
            <person name="Cai Z.L."/>
            <person name="Qin H."/>
            <person name="Bao Y."/>
            <person name="Leung R.K.K."/>
            <person name="Ng P.K.S."/>
            <person name="Zou J."/>
            <person name="Zhong X.J."/>
            <person name="Ran P.X."/>
            <person name="Zhong N.S."/>
            <person name="Liu Z.G."/>
            <person name="Tsui S.K.W."/>
        </authorList>
    </citation>
    <scope>NUCLEOTIDE SEQUENCE</scope>
    <source>
        <strain evidence="1">Derf</strain>
        <tissue evidence="1">Whole organism</tissue>
    </source>
</reference>
<protein>
    <submittedName>
        <fullName evidence="1">Uncharacterized protein</fullName>
    </submittedName>
</protein>
<evidence type="ECO:0000313" key="1">
    <source>
        <dbReference type="EMBL" id="KAH9522655.1"/>
    </source>
</evidence>
<dbReference type="AlphaFoldDB" id="A0A922LBZ6"/>
<keyword evidence="2" id="KW-1185">Reference proteome</keyword>
<organism evidence="1 2">
    <name type="scientific">Dermatophagoides farinae</name>
    <name type="common">American house dust mite</name>
    <dbReference type="NCBI Taxonomy" id="6954"/>
    <lineage>
        <taxon>Eukaryota</taxon>
        <taxon>Metazoa</taxon>
        <taxon>Ecdysozoa</taxon>
        <taxon>Arthropoda</taxon>
        <taxon>Chelicerata</taxon>
        <taxon>Arachnida</taxon>
        <taxon>Acari</taxon>
        <taxon>Acariformes</taxon>
        <taxon>Sarcoptiformes</taxon>
        <taxon>Astigmata</taxon>
        <taxon>Psoroptidia</taxon>
        <taxon>Analgoidea</taxon>
        <taxon>Pyroglyphidae</taxon>
        <taxon>Dermatophagoidinae</taxon>
        <taxon>Dermatophagoides</taxon>
    </lineage>
</organism>
<proteinExistence type="predicted"/>
<evidence type="ECO:0000313" key="2">
    <source>
        <dbReference type="Proteomes" id="UP000790347"/>
    </source>
</evidence>
<reference evidence="1" key="2">
    <citation type="journal article" date="2022" name="Res Sq">
        <title>Comparative Genomics Reveals Insights into the Divergent Evolution of Astigmatic Mites and Household Pest Adaptations.</title>
        <authorList>
            <person name="Xiong Q."/>
            <person name="Wan A.T.-Y."/>
            <person name="Liu X.-Y."/>
            <person name="Fung C.S.-H."/>
            <person name="Xiao X."/>
            <person name="Malainual N."/>
            <person name="Hou J."/>
            <person name="Wang L."/>
            <person name="Wang M."/>
            <person name="Yang K."/>
            <person name="Cui Y."/>
            <person name="Leung E."/>
            <person name="Nong W."/>
            <person name="Shin S.-K."/>
            <person name="Au S."/>
            <person name="Jeong K.Y."/>
            <person name="Chew F.T."/>
            <person name="Hui J."/>
            <person name="Leung T.F."/>
            <person name="Tungtrongchitr A."/>
            <person name="Zhong N."/>
            <person name="Liu Z."/>
            <person name="Tsui S."/>
        </authorList>
    </citation>
    <scope>NUCLEOTIDE SEQUENCE</scope>
    <source>
        <strain evidence="1">Derf</strain>
        <tissue evidence="1">Whole organism</tissue>
    </source>
</reference>
<gene>
    <name evidence="1" type="ORF">DERF_006221</name>
</gene>
<dbReference type="EMBL" id="ASGP02000002">
    <property type="protein sequence ID" value="KAH9522655.1"/>
    <property type="molecule type" value="Genomic_DNA"/>
</dbReference>
<name>A0A922LBZ6_DERFA</name>
<dbReference type="Proteomes" id="UP000790347">
    <property type="component" value="Unassembled WGS sequence"/>
</dbReference>
<accession>A0A922LBZ6</accession>